<dbReference type="AlphaFoldDB" id="A0A9W8JW24"/>
<dbReference type="CDD" id="cd01876">
    <property type="entry name" value="YihA_EngB"/>
    <property type="match status" value="1"/>
</dbReference>
<dbReference type="InterPro" id="IPR027417">
    <property type="entry name" value="P-loop_NTPase"/>
</dbReference>
<evidence type="ECO:0000313" key="6">
    <source>
        <dbReference type="EMBL" id="KAJ3501519.1"/>
    </source>
</evidence>
<dbReference type="GO" id="GO:0005739">
    <property type="term" value="C:mitochondrion"/>
    <property type="evidence" value="ECO:0007669"/>
    <property type="project" value="TreeGrafter"/>
</dbReference>
<reference evidence="6" key="1">
    <citation type="submission" date="2022-07" db="EMBL/GenBank/DDBJ databases">
        <title>Genome Sequence of Agrocybe chaxingu.</title>
        <authorList>
            <person name="Buettner E."/>
        </authorList>
    </citation>
    <scope>NUCLEOTIDE SEQUENCE</scope>
    <source>
        <strain evidence="6">MP-N11</strain>
    </source>
</reference>
<organism evidence="6 7">
    <name type="scientific">Agrocybe chaxingu</name>
    <dbReference type="NCBI Taxonomy" id="84603"/>
    <lineage>
        <taxon>Eukaryota</taxon>
        <taxon>Fungi</taxon>
        <taxon>Dikarya</taxon>
        <taxon>Basidiomycota</taxon>
        <taxon>Agaricomycotina</taxon>
        <taxon>Agaricomycetes</taxon>
        <taxon>Agaricomycetidae</taxon>
        <taxon>Agaricales</taxon>
        <taxon>Agaricineae</taxon>
        <taxon>Strophariaceae</taxon>
        <taxon>Agrocybe</taxon>
    </lineage>
</organism>
<dbReference type="GO" id="GO:0005525">
    <property type="term" value="F:GTP binding"/>
    <property type="evidence" value="ECO:0007669"/>
    <property type="project" value="UniProtKB-KW"/>
</dbReference>
<keyword evidence="1" id="KW-0479">Metal-binding</keyword>
<dbReference type="PANTHER" id="PTHR46498:SF1">
    <property type="entry name" value="GTP-BINDING PROTEIN 8"/>
    <property type="match status" value="1"/>
</dbReference>
<keyword evidence="4" id="KW-0342">GTP-binding</keyword>
<gene>
    <name evidence="6" type="ORF">NLJ89_g9302</name>
</gene>
<dbReference type="SUPFAM" id="SSF52540">
    <property type="entry name" value="P-loop containing nucleoside triphosphate hydrolases"/>
    <property type="match status" value="1"/>
</dbReference>
<dbReference type="InterPro" id="IPR006073">
    <property type="entry name" value="GTP-bd"/>
</dbReference>
<sequence>MLSSLGRANVGKSTLLNSVLKRRTLLSTSSKAGHTKALNFFLVGPEPGKFVVVDAPGYGARGRPEWGELFDHYVRTRKQLKRIYILFNAKHGLNAFDKEMLAHLSTLLLNEQGVQTFTLQSVITKADDVPVDSLQTNLLQIKKDIWQAAPLCLPPIITSAEMKPPFGIEELRKNIESACAL</sequence>
<dbReference type="InterPro" id="IPR052279">
    <property type="entry name" value="EngB_GTPase"/>
</dbReference>
<evidence type="ECO:0000256" key="1">
    <source>
        <dbReference type="ARBA" id="ARBA00022723"/>
    </source>
</evidence>
<proteinExistence type="predicted"/>
<accession>A0A9W8JW24</accession>
<evidence type="ECO:0000313" key="7">
    <source>
        <dbReference type="Proteomes" id="UP001148786"/>
    </source>
</evidence>
<feature type="domain" description="EngB-type G" evidence="5">
    <location>
        <begin position="1"/>
        <end position="181"/>
    </location>
</feature>
<dbReference type="Gene3D" id="3.40.50.300">
    <property type="entry name" value="P-loop containing nucleotide triphosphate hydrolases"/>
    <property type="match status" value="1"/>
</dbReference>
<dbReference type="InterPro" id="IPR030393">
    <property type="entry name" value="G_ENGB_dom"/>
</dbReference>
<dbReference type="GO" id="GO:0046872">
    <property type="term" value="F:metal ion binding"/>
    <property type="evidence" value="ECO:0007669"/>
    <property type="project" value="UniProtKB-KW"/>
</dbReference>
<name>A0A9W8JW24_9AGAR</name>
<dbReference type="PANTHER" id="PTHR46498">
    <property type="entry name" value="GTP-BINDING PROTEIN 8"/>
    <property type="match status" value="1"/>
</dbReference>
<comment type="caution">
    <text evidence="6">The sequence shown here is derived from an EMBL/GenBank/DDBJ whole genome shotgun (WGS) entry which is preliminary data.</text>
</comment>
<protein>
    <recommendedName>
        <fullName evidence="5">EngB-type G domain-containing protein</fullName>
    </recommendedName>
</protein>
<evidence type="ECO:0000256" key="2">
    <source>
        <dbReference type="ARBA" id="ARBA00022741"/>
    </source>
</evidence>
<keyword evidence="7" id="KW-1185">Reference proteome</keyword>
<dbReference type="PROSITE" id="PS51706">
    <property type="entry name" value="G_ENGB"/>
    <property type="match status" value="1"/>
</dbReference>
<dbReference type="EMBL" id="JANKHO010001423">
    <property type="protein sequence ID" value="KAJ3501519.1"/>
    <property type="molecule type" value="Genomic_DNA"/>
</dbReference>
<evidence type="ECO:0000259" key="5">
    <source>
        <dbReference type="PROSITE" id="PS51706"/>
    </source>
</evidence>
<evidence type="ECO:0000256" key="4">
    <source>
        <dbReference type="ARBA" id="ARBA00023134"/>
    </source>
</evidence>
<keyword evidence="3" id="KW-0460">Magnesium</keyword>
<evidence type="ECO:0000256" key="3">
    <source>
        <dbReference type="ARBA" id="ARBA00022842"/>
    </source>
</evidence>
<dbReference type="Pfam" id="PF01926">
    <property type="entry name" value="MMR_HSR1"/>
    <property type="match status" value="1"/>
</dbReference>
<dbReference type="OrthoDB" id="391988at2759"/>
<keyword evidence="2" id="KW-0547">Nucleotide-binding</keyword>
<dbReference type="Proteomes" id="UP001148786">
    <property type="component" value="Unassembled WGS sequence"/>
</dbReference>